<evidence type="ECO:0000313" key="19">
    <source>
        <dbReference type="EMBL" id="TJZ92042.1"/>
    </source>
</evidence>
<dbReference type="CDD" id="cd11325">
    <property type="entry name" value="AmyAc_GTHase"/>
    <property type="match status" value="1"/>
</dbReference>
<evidence type="ECO:0000256" key="12">
    <source>
        <dbReference type="ARBA" id="ARBA00034013"/>
    </source>
</evidence>
<dbReference type="PANTHER" id="PTHR43651:SF11">
    <property type="entry name" value="MALTO-OLIGOSYLTREHALOSE TREHALOHYDROLASE"/>
    <property type="match status" value="1"/>
</dbReference>
<evidence type="ECO:0000256" key="6">
    <source>
        <dbReference type="ARBA" id="ARBA00022490"/>
    </source>
</evidence>
<dbReference type="Pfam" id="PF02922">
    <property type="entry name" value="CBM_48"/>
    <property type="match status" value="1"/>
</dbReference>
<evidence type="ECO:0000256" key="13">
    <source>
        <dbReference type="NCBIfam" id="TIGR02402"/>
    </source>
</evidence>
<comment type="catalytic activity">
    <reaction evidence="12 14">
        <text>hydrolysis of (1-&gt;4)-alpha-D-glucosidic linkage in 4-alpha-D-[(1-&gt;4)-alpha-D-glucanosyl]n trehalose to yield trehalose and (1-&gt;4)-alpha-D-glucan.</text>
        <dbReference type="EC" id="3.2.1.141"/>
    </reaction>
</comment>
<dbReference type="InterPro" id="IPR014756">
    <property type="entry name" value="Ig_E-set"/>
</dbReference>
<dbReference type="InterPro" id="IPR044901">
    <property type="entry name" value="Trehalose_TreZ_E-set_sf"/>
</dbReference>
<feature type="site" description="Transition state stabilizer" evidence="17">
    <location>
        <position position="374"/>
    </location>
</feature>
<evidence type="ECO:0000256" key="8">
    <source>
        <dbReference type="ARBA" id="ARBA00023277"/>
    </source>
</evidence>
<comment type="subcellular location">
    <subcellularLocation>
        <location evidence="1 15">Cytoplasm</location>
    </subcellularLocation>
</comment>
<evidence type="ECO:0000256" key="14">
    <source>
        <dbReference type="PIRNR" id="PIRNR006337"/>
    </source>
</evidence>
<dbReference type="Proteomes" id="UP000309747">
    <property type="component" value="Unassembled WGS sequence"/>
</dbReference>
<feature type="binding site" evidence="16">
    <location>
        <begin position="373"/>
        <end position="378"/>
    </location>
    <ligand>
        <name>substrate</name>
    </ligand>
</feature>
<dbReference type="Gene3D" id="1.10.10.760">
    <property type="entry name" value="E-set domains of sugar-utilizing enzymes"/>
    <property type="match status" value="1"/>
</dbReference>
<evidence type="ECO:0000256" key="15">
    <source>
        <dbReference type="PIRSR" id="PIRSR006337-1"/>
    </source>
</evidence>
<dbReference type="InterPro" id="IPR004193">
    <property type="entry name" value="Glyco_hydro_13_N"/>
</dbReference>
<dbReference type="SUPFAM" id="SSF51445">
    <property type="entry name" value="(Trans)glycosidases"/>
    <property type="match status" value="1"/>
</dbReference>
<feature type="binding site" evidence="16">
    <location>
        <begin position="249"/>
        <end position="254"/>
    </location>
    <ligand>
        <name>substrate</name>
    </ligand>
</feature>
<evidence type="ECO:0000256" key="4">
    <source>
        <dbReference type="ARBA" id="ARBA00012268"/>
    </source>
</evidence>
<dbReference type="NCBIfam" id="TIGR02402">
    <property type="entry name" value="trehalose_TreZ"/>
    <property type="match status" value="1"/>
</dbReference>
<organism evidence="19 20">
    <name type="scientific">Paracoccus gahaiensis</name>
    <dbReference type="NCBI Taxonomy" id="1706839"/>
    <lineage>
        <taxon>Bacteria</taxon>
        <taxon>Pseudomonadati</taxon>
        <taxon>Pseudomonadota</taxon>
        <taxon>Alphaproteobacteria</taxon>
        <taxon>Rhodobacterales</taxon>
        <taxon>Paracoccaceae</taxon>
        <taxon>Paracoccus</taxon>
    </lineage>
</organism>
<dbReference type="InterPro" id="IPR006047">
    <property type="entry name" value="GH13_cat_dom"/>
</dbReference>
<dbReference type="UniPathway" id="UPA00299"/>
<evidence type="ECO:0000256" key="16">
    <source>
        <dbReference type="PIRSR" id="PIRSR006337-2"/>
    </source>
</evidence>
<evidence type="ECO:0000259" key="18">
    <source>
        <dbReference type="SMART" id="SM00642"/>
    </source>
</evidence>
<dbReference type="GO" id="GO:0033942">
    <property type="term" value="F:4-alpha-D-(1-&gt;4)-alpha-D-glucanotrehalose trehalohydrolase activity"/>
    <property type="evidence" value="ECO:0007669"/>
    <property type="project" value="UniProtKB-EC"/>
</dbReference>
<feature type="binding site" evidence="16">
    <location>
        <begin position="303"/>
        <end position="307"/>
    </location>
    <ligand>
        <name>substrate</name>
    </ligand>
</feature>
<feature type="domain" description="Glycosyl hydrolase family 13 catalytic" evidence="18">
    <location>
        <begin position="107"/>
        <end position="440"/>
    </location>
</feature>
<accession>A0A4U0RC15</accession>
<evidence type="ECO:0000256" key="5">
    <source>
        <dbReference type="ARBA" id="ARBA00015938"/>
    </source>
</evidence>
<gene>
    <name evidence="19" type="primary">treZ</name>
    <name evidence="19" type="ORF">FA743_09520</name>
</gene>
<feature type="active site" description="Nucleophile" evidence="15">
    <location>
        <position position="251"/>
    </location>
</feature>
<name>A0A4U0RC15_9RHOB</name>
<dbReference type="OrthoDB" id="9800174at2"/>
<evidence type="ECO:0000256" key="1">
    <source>
        <dbReference type="ARBA" id="ARBA00004496"/>
    </source>
</evidence>
<keyword evidence="9 14" id="KW-0326">Glycosidase</keyword>
<comment type="similarity">
    <text evidence="3 14">Belongs to the glycosyl hydrolase 13 family.</text>
</comment>
<dbReference type="InterPro" id="IPR012768">
    <property type="entry name" value="Trehalose_TreZ"/>
</dbReference>
<dbReference type="EC" id="3.2.1.141" evidence="4 13"/>
<dbReference type="SUPFAM" id="SSF81296">
    <property type="entry name" value="E set domains"/>
    <property type="match status" value="1"/>
</dbReference>
<dbReference type="Gene3D" id="3.20.20.80">
    <property type="entry name" value="Glycosidases"/>
    <property type="match status" value="1"/>
</dbReference>
<evidence type="ECO:0000313" key="20">
    <source>
        <dbReference type="Proteomes" id="UP000309747"/>
    </source>
</evidence>
<dbReference type="PANTHER" id="PTHR43651">
    <property type="entry name" value="1,4-ALPHA-GLUCAN-BRANCHING ENZYME"/>
    <property type="match status" value="1"/>
</dbReference>
<dbReference type="GO" id="GO:0005737">
    <property type="term" value="C:cytoplasm"/>
    <property type="evidence" value="ECO:0007669"/>
    <property type="project" value="UniProtKB-SubCell"/>
</dbReference>
<dbReference type="PIRSF" id="PIRSF006337">
    <property type="entry name" value="Trehalose_TreZ"/>
    <property type="match status" value="1"/>
</dbReference>
<dbReference type="SMART" id="SM00642">
    <property type="entry name" value="Aamy"/>
    <property type="match status" value="1"/>
</dbReference>
<dbReference type="Gene3D" id="2.60.40.10">
    <property type="entry name" value="Immunoglobulins"/>
    <property type="match status" value="1"/>
</dbReference>
<dbReference type="CDD" id="cd02853">
    <property type="entry name" value="E_set_MTHase_like_N"/>
    <property type="match status" value="1"/>
</dbReference>
<evidence type="ECO:0000256" key="10">
    <source>
        <dbReference type="ARBA" id="ARBA00032057"/>
    </source>
</evidence>
<dbReference type="InterPro" id="IPR017853">
    <property type="entry name" value="GH"/>
</dbReference>
<dbReference type="Pfam" id="PF00128">
    <property type="entry name" value="Alpha-amylase"/>
    <property type="match status" value="1"/>
</dbReference>
<dbReference type="InterPro" id="IPR013783">
    <property type="entry name" value="Ig-like_fold"/>
</dbReference>
<keyword evidence="20" id="KW-1185">Reference proteome</keyword>
<comment type="pathway">
    <text evidence="2 14">Glycan biosynthesis; trehalose biosynthesis.</text>
</comment>
<keyword evidence="8" id="KW-0119">Carbohydrate metabolism</keyword>
<sequence>MTRSSYWGPARGTDGWTFRLWAPRAAKVDLLIDQADLPMAQDGDGLWSLDHPATPGVTYRFRVDGQEMPDPASRLQAGGVSDASVLVDAPAPRDWPGRDWAEAVIYEMHVGTFTPEGTLTAAVAHLPHLAALGFTAIQLMPVGQFPGDRGWGYDGVLPFAPHPAYGCPGDLRRLVEAAHREGLMVILDLVMNHFGPEGAWLHHSSPDFFDEGRQTPWGAAINFDRPQVRDFWTSCALHWLEAYGIDGLRLDAVHQIAGPGADGFMTDLAAAVHGLQPRRHLITEDERNIPDLREAGYDATWNDDFHHAVHVALTGESDSYFAPFAADPVGDLALALQRGHVEEGQPRPPRGELRGAPCGHLHPVTFVNSTQTHDQVGNRAQGDRLLTLADPQAVAAVYALMLVAPYIPMVFMGEERGETAPFQFFADFTGDLAAAVRKGRAAEFAGIAALGDAVPDPLSPDTMARSRLGWAEDDRAREWMTLTRRALEFRAAHVVPLLKSGMPQTTVTRDGPGLIRATWQFPAGGLTLSLALGQTDPAPLEDADIRVGAADASHSLTVKALPSANPCQKDLA</sequence>
<comment type="caution">
    <text evidence="19">The sequence shown here is derived from an EMBL/GenBank/DDBJ whole genome shotgun (WGS) entry which is preliminary data.</text>
</comment>
<reference evidence="19 20" key="1">
    <citation type="submission" date="2019-04" db="EMBL/GenBank/DDBJ databases">
        <authorList>
            <person name="Li J."/>
        </authorList>
    </citation>
    <scope>NUCLEOTIDE SEQUENCE [LARGE SCALE GENOMIC DNA]</scope>
    <source>
        <strain evidence="19 20">KCTC 42687</strain>
    </source>
</reference>
<dbReference type="GO" id="GO:0005992">
    <property type="term" value="P:trehalose biosynthetic process"/>
    <property type="evidence" value="ECO:0007669"/>
    <property type="project" value="UniProtKB-UniRule"/>
</dbReference>
<dbReference type="RefSeq" id="WP_136885874.1">
    <property type="nucleotide sequence ID" value="NZ_SUNI01000006.1"/>
</dbReference>
<evidence type="ECO:0000256" key="11">
    <source>
        <dbReference type="ARBA" id="ARBA00033284"/>
    </source>
</evidence>
<evidence type="ECO:0000256" key="3">
    <source>
        <dbReference type="ARBA" id="ARBA00008061"/>
    </source>
</evidence>
<protein>
    <recommendedName>
        <fullName evidence="5 13">Malto-oligosyltrehalose trehalohydrolase</fullName>
        <shortName evidence="14">MTHase</shortName>
        <ecNumber evidence="4 13">3.2.1.141</ecNumber>
    </recommendedName>
    <alternativeName>
        <fullName evidence="11 14">4-alpha-D-((1-&gt;4)-alpha-D-glucano)trehalose trehalohydrolase</fullName>
    </alternativeName>
    <alternativeName>
        <fullName evidence="10 14">Maltooligosyl trehalose trehalohydrolase</fullName>
    </alternativeName>
</protein>
<dbReference type="EMBL" id="SUNI01000006">
    <property type="protein sequence ID" value="TJZ92042.1"/>
    <property type="molecule type" value="Genomic_DNA"/>
</dbReference>
<evidence type="ECO:0000256" key="17">
    <source>
        <dbReference type="PIRSR" id="PIRSR006337-3"/>
    </source>
</evidence>
<dbReference type="AlphaFoldDB" id="A0A4U0RC15"/>
<evidence type="ECO:0000256" key="9">
    <source>
        <dbReference type="ARBA" id="ARBA00023295"/>
    </source>
</evidence>
<proteinExistence type="inferred from homology"/>
<evidence type="ECO:0000256" key="7">
    <source>
        <dbReference type="ARBA" id="ARBA00022801"/>
    </source>
</evidence>
<keyword evidence="6" id="KW-0963">Cytoplasm</keyword>
<keyword evidence="7 14" id="KW-0378">Hydrolase</keyword>
<feature type="active site" description="Proton donor" evidence="15">
    <location>
        <position position="284"/>
    </location>
</feature>
<evidence type="ECO:0000256" key="2">
    <source>
        <dbReference type="ARBA" id="ARBA00005199"/>
    </source>
</evidence>